<dbReference type="EMBL" id="NGKB01000012">
    <property type="protein sequence ID" value="RSU12016.1"/>
    <property type="molecule type" value="Genomic_DNA"/>
</dbReference>
<gene>
    <name evidence="1" type="ORF">CBF28_11635</name>
</gene>
<accession>A0A430AVE1</accession>
<reference evidence="1 2" key="1">
    <citation type="submission" date="2017-05" db="EMBL/GenBank/DDBJ databases">
        <title>Vagococcus spp. assemblies.</title>
        <authorList>
            <person name="Gulvik C.A."/>
        </authorList>
    </citation>
    <scope>NUCLEOTIDE SEQUENCE [LARGE SCALE GENOMIC DNA]</scope>
    <source>
        <strain evidence="1 2">SS1714</strain>
    </source>
</reference>
<keyword evidence="2" id="KW-1185">Reference proteome</keyword>
<dbReference type="OrthoDB" id="9991340at2"/>
<dbReference type="RefSeq" id="WP_126795457.1">
    <property type="nucleotide sequence ID" value="NZ_CP060720.1"/>
</dbReference>
<dbReference type="GeneID" id="95579231"/>
<comment type="caution">
    <text evidence="1">The sequence shown here is derived from an EMBL/GenBank/DDBJ whole genome shotgun (WGS) entry which is preliminary data.</text>
</comment>
<sequence length="60" mass="6782">MSNDNNINNPVPVNDASKEANKELIIKENFSKELVKNLKSENADIILPDEIKVTKSKKEE</sequence>
<proteinExistence type="predicted"/>
<evidence type="ECO:0000313" key="2">
    <source>
        <dbReference type="Proteomes" id="UP000288028"/>
    </source>
</evidence>
<dbReference type="Proteomes" id="UP000288028">
    <property type="component" value="Unassembled WGS sequence"/>
</dbReference>
<evidence type="ECO:0000313" key="1">
    <source>
        <dbReference type="EMBL" id="RSU12016.1"/>
    </source>
</evidence>
<name>A0A430AVE1_9ENTE</name>
<protein>
    <submittedName>
        <fullName evidence="1">Uncharacterized protein</fullName>
    </submittedName>
</protein>
<dbReference type="AlphaFoldDB" id="A0A430AVE1"/>
<organism evidence="1 2">
    <name type="scientific">Vagococcus carniphilus</name>
    <dbReference type="NCBI Taxonomy" id="218144"/>
    <lineage>
        <taxon>Bacteria</taxon>
        <taxon>Bacillati</taxon>
        <taxon>Bacillota</taxon>
        <taxon>Bacilli</taxon>
        <taxon>Lactobacillales</taxon>
        <taxon>Enterococcaceae</taxon>
        <taxon>Vagococcus</taxon>
    </lineage>
</organism>